<name>D3BS07_HETP5</name>
<dbReference type="AlphaFoldDB" id="D3BS07"/>
<proteinExistence type="predicted"/>
<accession>D3BS07</accession>
<dbReference type="Pfam" id="PF05685">
    <property type="entry name" value="Uma2"/>
    <property type="match status" value="1"/>
</dbReference>
<comment type="caution">
    <text evidence="2">The sequence shown here is derived from an EMBL/GenBank/DDBJ whole genome shotgun (WGS) entry which is preliminary data.</text>
</comment>
<feature type="domain" description="Putative restriction endonuclease" evidence="1">
    <location>
        <begin position="105"/>
        <end position="222"/>
    </location>
</feature>
<dbReference type="InterPro" id="IPR011335">
    <property type="entry name" value="Restrct_endonuc-II-like"/>
</dbReference>
<dbReference type="SUPFAM" id="SSF52980">
    <property type="entry name" value="Restriction endonuclease-like"/>
    <property type="match status" value="1"/>
</dbReference>
<dbReference type="Proteomes" id="UP000001396">
    <property type="component" value="Unassembled WGS sequence"/>
</dbReference>
<dbReference type="GeneID" id="31366266"/>
<dbReference type="InterPro" id="IPR012296">
    <property type="entry name" value="Nuclease_put_TT1808"/>
</dbReference>
<dbReference type="GO" id="GO:0006281">
    <property type="term" value="P:DNA repair"/>
    <property type="evidence" value="ECO:0007669"/>
    <property type="project" value="UniProtKB-ARBA"/>
</dbReference>
<evidence type="ECO:0000313" key="3">
    <source>
        <dbReference type="Proteomes" id="UP000001396"/>
    </source>
</evidence>
<dbReference type="OMA" id="CQTNILA"/>
<gene>
    <name evidence="2" type="ORF">PPL_10797</name>
</gene>
<evidence type="ECO:0000313" key="2">
    <source>
        <dbReference type="EMBL" id="EFA75744.1"/>
    </source>
</evidence>
<dbReference type="EMBL" id="ADBJ01000051">
    <property type="protein sequence ID" value="EFA75744.1"/>
    <property type="molecule type" value="Genomic_DNA"/>
</dbReference>
<dbReference type="Gene3D" id="3.90.1570.10">
    <property type="entry name" value="tt1808, chain A"/>
    <property type="match status" value="1"/>
</dbReference>
<dbReference type="RefSeq" id="XP_020427878.1">
    <property type="nucleotide sequence ID" value="XM_020581562.1"/>
</dbReference>
<dbReference type="InParanoid" id="D3BS07"/>
<sequence length="346" mass="39520">MNNCEILIPKDFNQLSVGVYQQLVTYNKNINLPHYNNKTSPSNKFIIPSGTPINIAPLLPSKYWSMEKGDPLAFILEFNQDLPLEGEHPCTIWVKDMATTPCTQNNSFNFQLIHWNEINGLGRDLDGQALFRLNTNGHIFYYKPDSAFICNARFNAVPPAYRDIHAFPSHPDFVIEVRSFSNIPSNDLNNQLLKMCRWIRSGVESGVLFDGMGMNIYLFCQTNILANGRHGQVQGQQLAHNNESNQIQINIQQYQNDINAMVIANINVALHQLEVQRLQQKLQTMNWQQVYFENMIPYPGFQNVSYRTIPLVGIPAPTPNRGPQLIVHCIGFVNGFNIDLSKVWIR</sequence>
<reference evidence="2 3" key="1">
    <citation type="journal article" date="2011" name="Genome Res.">
        <title>Phylogeny-wide analysis of social amoeba genomes highlights ancient origins for complex intercellular communication.</title>
        <authorList>
            <person name="Heidel A.J."/>
            <person name="Lawal H.M."/>
            <person name="Felder M."/>
            <person name="Schilde C."/>
            <person name="Helps N.R."/>
            <person name="Tunggal B."/>
            <person name="Rivero F."/>
            <person name="John U."/>
            <person name="Schleicher M."/>
            <person name="Eichinger L."/>
            <person name="Platzer M."/>
            <person name="Noegel A.A."/>
            <person name="Schaap P."/>
            <person name="Gloeckner G."/>
        </authorList>
    </citation>
    <scope>NUCLEOTIDE SEQUENCE [LARGE SCALE GENOMIC DNA]</scope>
    <source>
        <strain evidence="3">ATCC 26659 / Pp 5 / PN500</strain>
    </source>
</reference>
<dbReference type="CDD" id="cd06260">
    <property type="entry name" value="DUF820-like"/>
    <property type="match status" value="1"/>
</dbReference>
<protein>
    <recommendedName>
        <fullName evidence="1">Putative restriction endonuclease domain-containing protein</fullName>
    </recommendedName>
</protein>
<keyword evidence="3" id="KW-1185">Reference proteome</keyword>
<evidence type="ECO:0000259" key="1">
    <source>
        <dbReference type="Pfam" id="PF05685"/>
    </source>
</evidence>
<dbReference type="FunCoup" id="D3BS07">
    <property type="interactions" value="1"/>
</dbReference>
<organism evidence="2 3">
    <name type="scientific">Heterostelium pallidum (strain ATCC 26659 / Pp 5 / PN500)</name>
    <name type="common">Cellular slime mold</name>
    <name type="synonym">Polysphondylium pallidum</name>
    <dbReference type="NCBI Taxonomy" id="670386"/>
    <lineage>
        <taxon>Eukaryota</taxon>
        <taxon>Amoebozoa</taxon>
        <taxon>Evosea</taxon>
        <taxon>Eumycetozoa</taxon>
        <taxon>Dictyostelia</taxon>
        <taxon>Acytosteliales</taxon>
        <taxon>Acytosteliaceae</taxon>
        <taxon>Heterostelium</taxon>
    </lineage>
</organism>
<dbReference type="InterPro" id="IPR008538">
    <property type="entry name" value="Uma2"/>
</dbReference>